<accession>A0ABW1CAN8</accession>
<dbReference type="EMBL" id="JBHSNW010000045">
    <property type="protein sequence ID" value="MFC5822000.1"/>
    <property type="molecule type" value="Genomic_DNA"/>
</dbReference>
<name>A0ABW1CAN8_9ACTN</name>
<dbReference type="Proteomes" id="UP001596096">
    <property type="component" value="Unassembled WGS sequence"/>
</dbReference>
<dbReference type="InterPro" id="IPR054188">
    <property type="entry name" value="DUF6893"/>
</dbReference>
<protein>
    <submittedName>
        <fullName evidence="1">DUF6893 family small protein</fullName>
    </submittedName>
</protein>
<evidence type="ECO:0000313" key="2">
    <source>
        <dbReference type="Proteomes" id="UP001596096"/>
    </source>
</evidence>
<organism evidence="1 2">
    <name type="scientific">Nonomuraea harbinensis</name>
    <dbReference type="NCBI Taxonomy" id="1286938"/>
    <lineage>
        <taxon>Bacteria</taxon>
        <taxon>Bacillati</taxon>
        <taxon>Actinomycetota</taxon>
        <taxon>Actinomycetes</taxon>
        <taxon>Streptosporangiales</taxon>
        <taxon>Streptosporangiaceae</taxon>
        <taxon>Nonomuraea</taxon>
    </lineage>
</organism>
<evidence type="ECO:0000313" key="1">
    <source>
        <dbReference type="EMBL" id="MFC5822000.1"/>
    </source>
</evidence>
<keyword evidence="2" id="KW-1185">Reference proteome</keyword>
<proteinExistence type="predicted"/>
<comment type="caution">
    <text evidence="1">The sequence shown here is derived from an EMBL/GenBank/DDBJ whole genome shotgun (WGS) entry which is preliminary data.</text>
</comment>
<sequence length="36" mass="4203">MRLSGKLLALFTGAAVIAMFWRELPAMKRYIKMTRM</sequence>
<dbReference type="RefSeq" id="WP_372452534.1">
    <property type="nucleotide sequence ID" value="NZ_JAHKRN010000077.1"/>
</dbReference>
<dbReference type="Pfam" id="PF21833">
    <property type="entry name" value="DUF6893"/>
    <property type="match status" value="1"/>
</dbReference>
<reference evidence="2" key="1">
    <citation type="journal article" date="2019" name="Int. J. Syst. Evol. Microbiol.">
        <title>The Global Catalogue of Microorganisms (GCM) 10K type strain sequencing project: providing services to taxonomists for standard genome sequencing and annotation.</title>
        <authorList>
            <consortium name="The Broad Institute Genomics Platform"/>
            <consortium name="The Broad Institute Genome Sequencing Center for Infectious Disease"/>
            <person name="Wu L."/>
            <person name="Ma J."/>
        </authorList>
    </citation>
    <scope>NUCLEOTIDE SEQUENCE [LARGE SCALE GENOMIC DNA]</scope>
    <source>
        <strain evidence="2">CGMCC 4.7106</strain>
    </source>
</reference>
<gene>
    <name evidence="1" type="ORF">ACFPUY_43555</name>
</gene>